<comment type="caution">
    <text evidence="2">The sequence shown here is derived from an EMBL/GenBank/DDBJ whole genome shotgun (WGS) entry which is preliminary data.</text>
</comment>
<evidence type="ECO:0008006" key="4">
    <source>
        <dbReference type="Google" id="ProtNLM"/>
    </source>
</evidence>
<dbReference type="InterPro" id="IPR029044">
    <property type="entry name" value="Nucleotide-diphossugar_trans"/>
</dbReference>
<name>A0ABQ5S3Z0_9CHLO</name>
<dbReference type="SUPFAM" id="SSF53448">
    <property type="entry name" value="Nucleotide-diphospho-sugar transferases"/>
    <property type="match status" value="1"/>
</dbReference>
<accession>A0ABQ5S3Z0</accession>
<sequence length="482" mass="54312">MLIGNVIRGLAGLACVWLLGNLVRCNGDQQRLNRLPYCEEHLGKLPSNSSELHILRDLFQTWLINRRIEVDMEGLREKMRNPPTNIEEQYAWKTTWNESYVSHRIEKATFARTEIEAKLVSIIKNLREKGLIESTTNVQDLVHCTSGHLQPRLFPDQPLVSFMLQYFKRPRAIDKFVTMLQACNTLIPSEFLINVDSPQEGQRWADLSWSTHGFVIPVMSFNVHELRGYNRLASLARGKYMVFLQDDDIMEPADCSWLPRLVKQFEAMPSLAMIGLNRMQLSHGEGNELNAYNFVDPNTTNNIIFAFQVDLAPLVIRRSAYKFVGGLDEGMSDPGECGIWSDWEISIRFWTAGWHVAYMPLIHKAPSDPGEPGGTHKPETGVRCWGRQQGIASTFYMARWGAGWGTGPGKFLESLENFVCKGREVQQGGVALVHKGVLYQAGKPGQCVVADRLQRTAPGGGQGLCQLAGRVRGPLLHSVYEN</sequence>
<organism evidence="2 3">
    <name type="scientific">Volvox africanus</name>
    <dbReference type="NCBI Taxonomy" id="51714"/>
    <lineage>
        <taxon>Eukaryota</taxon>
        <taxon>Viridiplantae</taxon>
        <taxon>Chlorophyta</taxon>
        <taxon>core chlorophytes</taxon>
        <taxon>Chlorophyceae</taxon>
        <taxon>CS clade</taxon>
        <taxon>Chlamydomonadales</taxon>
        <taxon>Volvocaceae</taxon>
        <taxon>Volvox</taxon>
    </lineage>
</organism>
<keyword evidence="3" id="KW-1185">Reference proteome</keyword>
<evidence type="ECO:0000313" key="2">
    <source>
        <dbReference type="EMBL" id="GLI64421.1"/>
    </source>
</evidence>
<protein>
    <recommendedName>
        <fullName evidence="4">Glycosyltransferase 2-like domain-containing protein</fullName>
    </recommendedName>
</protein>
<keyword evidence="1" id="KW-0732">Signal</keyword>
<evidence type="ECO:0000313" key="3">
    <source>
        <dbReference type="Proteomes" id="UP001165090"/>
    </source>
</evidence>
<dbReference type="Proteomes" id="UP001165090">
    <property type="component" value="Unassembled WGS sequence"/>
</dbReference>
<feature type="signal peptide" evidence="1">
    <location>
        <begin position="1"/>
        <end position="27"/>
    </location>
</feature>
<feature type="chain" id="PRO_5045160799" description="Glycosyltransferase 2-like domain-containing protein" evidence="1">
    <location>
        <begin position="28"/>
        <end position="482"/>
    </location>
</feature>
<dbReference type="EMBL" id="BSDZ01000019">
    <property type="protein sequence ID" value="GLI64421.1"/>
    <property type="molecule type" value="Genomic_DNA"/>
</dbReference>
<proteinExistence type="predicted"/>
<evidence type="ECO:0000256" key="1">
    <source>
        <dbReference type="SAM" id="SignalP"/>
    </source>
</evidence>
<reference evidence="2 3" key="1">
    <citation type="journal article" date="2023" name="IScience">
        <title>Expanded male sex-determining region conserved during the evolution of homothallism in the green alga Volvox.</title>
        <authorList>
            <person name="Yamamoto K."/>
            <person name="Matsuzaki R."/>
            <person name="Mahakham W."/>
            <person name="Heman W."/>
            <person name="Sekimoto H."/>
            <person name="Kawachi M."/>
            <person name="Minakuchi Y."/>
            <person name="Toyoda A."/>
            <person name="Nozaki H."/>
        </authorList>
    </citation>
    <scope>NUCLEOTIDE SEQUENCE [LARGE SCALE GENOMIC DNA]</scope>
    <source>
        <strain evidence="2 3">NIES-4468</strain>
    </source>
</reference>
<dbReference type="PANTHER" id="PTHR22916">
    <property type="entry name" value="GLYCOSYLTRANSFERASE"/>
    <property type="match status" value="1"/>
</dbReference>
<gene>
    <name evidence="2" type="ORF">VaNZ11_007632</name>
</gene>
<dbReference type="Gene3D" id="3.90.550.10">
    <property type="entry name" value="Spore Coat Polysaccharide Biosynthesis Protein SpsA, Chain A"/>
    <property type="match status" value="1"/>
</dbReference>
<dbReference type="PANTHER" id="PTHR22916:SF3">
    <property type="entry name" value="UDP-GLCNAC:BETAGAL BETA-1,3-N-ACETYLGLUCOSAMINYLTRANSFERASE-LIKE PROTEIN 1"/>
    <property type="match status" value="1"/>
</dbReference>